<proteinExistence type="predicted"/>
<comment type="caution">
    <text evidence="1">The sequence shown here is derived from an EMBL/GenBank/DDBJ whole genome shotgun (WGS) entry which is preliminary data.</text>
</comment>
<dbReference type="EMBL" id="JAVRRA010001819">
    <property type="protein sequence ID" value="KAK5279073.1"/>
    <property type="molecule type" value="Genomic_DNA"/>
</dbReference>
<organism evidence="1 2">
    <name type="scientific">Cryomyces antarcticus</name>
    <dbReference type="NCBI Taxonomy" id="329879"/>
    <lineage>
        <taxon>Eukaryota</taxon>
        <taxon>Fungi</taxon>
        <taxon>Dikarya</taxon>
        <taxon>Ascomycota</taxon>
        <taxon>Pezizomycotina</taxon>
        <taxon>Dothideomycetes</taxon>
        <taxon>Dothideomycetes incertae sedis</taxon>
        <taxon>Cryomyces</taxon>
    </lineage>
</organism>
<name>A0ABR0M3M4_9PEZI</name>
<reference evidence="1 2" key="1">
    <citation type="submission" date="2023-08" db="EMBL/GenBank/DDBJ databases">
        <title>Black Yeasts Isolated from many extreme environments.</title>
        <authorList>
            <person name="Coleine C."/>
            <person name="Stajich J.E."/>
            <person name="Selbmann L."/>
        </authorList>
    </citation>
    <scope>NUCLEOTIDE SEQUENCE [LARGE SCALE GENOMIC DNA]</scope>
    <source>
        <strain evidence="1 2">CCFEE 536</strain>
    </source>
</reference>
<dbReference type="Proteomes" id="UP001357485">
    <property type="component" value="Unassembled WGS sequence"/>
</dbReference>
<feature type="non-terminal residue" evidence="1">
    <location>
        <position position="68"/>
    </location>
</feature>
<keyword evidence="2" id="KW-1185">Reference proteome</keyword>
<protein>
    <submittedName>
        <fullName evidence="1">Uncharacterized protein</fullName>
    </submittedName>
</protein>
<accession>A0ABR0M3M4</accession>
<sequence>MVEVLGALPADLSALWTDRAAHVDEEGNLLPKVIEEGISEPLNESLQTEKPKGISDQALALFEDFLRC</sequence>
<evidence type="ECO:0000313" key="1">
    <source>
        <dbReference type="EMBL" id="KAK5279073.1"/>
    </source>
</evidence>
<evidence type="ECO:0000313" key="2">
    <source>
        <dbReference type="Proteomes" id="UP001357485"/>
    </source>
</evidence>
<gene>
    <name evidence="1" type="ORF">LTR16_008013</name>
</gene>